<organism evidence="1 2">
    <name type="scientific">Brevifollis gellanilyticus</name>
    <dbReference type="NCBI Taxonomy" id="748831"/>
    <lineage>
        <taxon>Bacteria</taxon>
        <taxon>Pseudomonadati</taxon>
        <taxon>Verrucomicrobiota</taxon>
        <taxon>Verrucomicrobiia</taxon>
        <taxon>Verrucomicrobiales</taxon>
        <taxon>Verrucomicrobiaceae</taxon>
    </lineage>
</organism>
<sequence length="479" mass="52613">MPLYHPASRRDVLQAGAISLLGLGMNHLTGLRALAAPGAAVAEPRAKSVIYIFLSGGLAQQESFDLKPDAPMEVRGEFKPIRTRTPGVHICEHLPRLAKLSNKWSLVRSLTHGNSDHSQGHHVMLTGRTDIPLGFDPSKPKKSDHPSIAALATALLPKRKDNLPPAVVLPDKLVHRTGRTLAGQFAGTLGAQHDPWFLEMSPYHPKHYGAFPQYLFHHERGFETDDALQFRAPHLSLPQGLSLDRVMDRVSLRNSLEQQTENLTELAGDTSFDSYRQAAVSLLGNKKVHESFNLDKVDPKMLDRYGRHSFGWSLLMAKRLLESGVRMVQVNLGNNETWDTHQAAWPNLKNFLLPPMDQAVSALIEDLDASGQLDETLIVMGSEFGRTPRISSITKTALPGRDHWGHVQSVMLAGGGIQGGRVIGSSDKIAGYPASDPQTPENLSATIYEALGLPRELMWHDFTGRPQPVYHGAPIPGLV</sequence>
<dbReference type="PROSITE" id="PS51318">
    <property type="entry name" value="TAT"/>
    <property type="match status" value="1"/>
</dbReference>
<proteinExistence type="predicted"/>
<gene>
    <name evidence="1" type="ORF">BGE01nite_21280</name>
</gene>
<dbReference type="InterPro" id="IPR017850">
    <property type="entry name" value="Alkaline_phosphatase_core_sf"/>
</dbReference>
<dbReference type="Proteomes" id="UP000321577">
    <property type="component" value="Unassembled WGS sequence"/>
</dbReference>
<evidence type="ECO:0000313" key="1">
    <source>
        <dbReference type="EMBL" id="GEP42837.1"/>
    </source>
</evidence>
<accession>A0A512M7X5</accession>
<name>A0A512M7X5_9BACT</name>
<dbReference type="InterPro" id="IPR010869">
    <property type="entry name" value="DUF1501"/>
</dbReference>
<dbReference type="EMBL" id="BKAG01000012">
    <property type="protein sequence ID" value="GEP42837.1"/>
    <property type="molecule type" value="Genomic_DNA"/>
</dbReference>
<dbReference type="OrthoDB" id="127333at2"/>
<dbReference type="PANTHER" id="PTHR43737">
    <property type="entry name" value="BLL7424 PROTEIN"/>
    <property type="match status" value="1"/>
</dbReference>
<dbReference type="InterPro" id="IPR006311">
    <property type="entry name" value="TAT_signal"/>
</dbReference>
<dbReference type="SUPFAM" id="SSF53649">
    <property type="entry name" value="Alkaline phosphatase-like"/>
    <property type="match status" value="1"/>
</dbReference>
<evidence type="ECO:0000313" key="2">
    <source>
        <dbReference type="Proteomes" id="UP000321577"/>
    </source>
</evidence>
<keyword evidence="2" id="KW-1185">Reference proteome</keyword>
<reference evidence="1 2" key="1">
    <citation type="submission" date="2019-07" db="EMBL/GenBank/DDBJ databases">
        <title>Whole genome shotgun sequence of Brevifollis gellanilyticus NBRC 108608.</title>
        <authorList>
            <person name="Hosoyama A."/>
            <person name="Uohara A."/>
            <person name="Ohji S."/>
            <person name="Ichikawa N."/>
        </authorList>
    </citation>
    <scope>NUCLEOTIDE SEQUENCE [LARGE SCALE GENOMIC DNA]</scope>
    <source>
        <strain evidence="1 2">NBRC 108608</strain>
    </source>
</reference>
<dbReference type="RefSeq" id="WP_146850416.1">
    <property type="nucleotide sequence ID" value="NZ_BKAG01000012.1"/>
</dbReference>
<protein>
    <submittedName>
        <fullName evidence="1">Sulfatase</fullName>
    </submittedName>
</protein>
<dbReference type="AlphaFoldDB" id="A0A512M7X5"/>
<dbReference type="PANTHER" id="PTHR43737:SF1">
    <property type="entry name" value="DUF1501 DOMAIN-CONTAINING PROTEIN"/>
    <property type="match status" value="1"/>
</dbReference>
<comment type="caution">
    <text evidence="1">The sequence shown here is derived from an EMBL/GenBank/DDBJ whole genome shotgun (WGS) entry which is preliminary data.</text>
</comment>
<dbReference type="Pfam" id="PF07394">
    <property type="entry name" value="DUF1501"/>
    <property type="match status" value="1"/>
</dbReference>